<keyword evidence="2" id="KW-0547">Nucleotide-binding</keyword>
<comment type="similarity">
    <text evidence="1">Belongs to the GSP E family.</text>
</comment>
<keyword evidence="3" id="KW-0067">ATP-binding</keyword>
<keyword evidence="4" id="KW-0472">Membrane</keyword>
<evidence type="ECO:0000256" key="2">
    <source>
        <dbReference type="ARBA" id="ARBA00022741"/>
    </source>
</evidence>
<protein>
    <submittedName>
        <fullName evidence="6">Type II secretion system protein E</fullName>
    </submittedName>
</protein>
<dbReference type="InterPro" id="IPR001482">
    <property type="entry name" value="T2SS/T4SS_dom"/>
</dbReference>
<reference evidence="6 7" key="1">
    <citation type="submission" date="2019-02" db="EMBL/GenBank/DDBJ databases">
        <title>Deep-cultivation of Planctomycetes and their phenomic and genomic characterization uncovers novel biology.</title>
        <authorList>
            <person name="Wiegand S."/>
            <person name="Jogler M."/>
            <person name="Boedeker C."/>
            <person name="Pinto D."/>
            <person name="Vollmers J."/>
            <person name="Rivas-Marin E."/>
            <person name="Kohn T."/>
            <person name="Peeters S.H."/>
            <person name="Heuer A."/>
            <person name="Rast P."/>
            <person name="Oberbeckmann S."/>
            <person name="Bunk B."/>
            <person name="Jeske O."/>
            <person name="Meyerdierks A."/>
            <person name="Storesund J.E."/>
            <person name="Kallscheuer N."/>
            <person name="Luecker S."/>
            <person name="Lage O.M."/>
            <person name="Pohl T."/>
            <person name="Merkel B.J."/>
            <person name="Hornburger P."/>
            <person name="Mueller R.-W."/>
            <person name="Bruemmer F."/>
            <person name="Labrenz M."/>
            <person name="Spormann A.M."/>
            <person name="Op den Camp H."/>
            <person name="Overmann J."/>
            <person name="Amann R."/>
            <person name="Jetten M.S.M."/>
            <person name="Mascher T."/>
            <person name="Medema M.H."/>
            <person name="Devos D.P."/>
            <person name="Kaster A.-K."/>
            <person name="Ovreas L."/>
            <person name="Rohde M."/>
            <person name="Galperin M.Y."/>
            <person name="Jogler C."/>
        </authorList>
    </citation>
    <scope>NUCLEOTIDE SEQUENCE [LARGE SCALE GENOMIC DNA]</scope>
    <source>
        <strain evidence="6 7">ETA_A8</strain>
    </source>
</reference>
<name>A0A517YHJ6_9BACT</name>
<dbReference type="GO" id="GO:0005886">
    <property type="term" value="C:plasma membrane"/>
    <property type="evidence" value="ECO:0007669"/>
    <property type="project" value="TreeGrafter"/>
</dbReference>
<dbReference type="Gene3D" id="3.30.450.90">
    <property type="match status" value="1"/>
</dbReference>
<dbReference type="GO" id="GO:0016887">
    <property type="term" value="F:ATP hydrolysis activity"/>
    <property type="evidence" value="ECO:0007669"/>
    <property type="project" value="TreeGrafter"/>
</dbReference>
<sequence length="606" mass="67347">MSRIVTSCIGAALIVLIGAGVAQAQFIEYISGLEDPHAMIRGRGFYLAIWKIVLLLLVFWMWVKTTDWINRDSGEIGNSIGLPPDLWNPIVVFSFLLTFVIAMLIPIYLAGFFLILIAYIAPLATYIALRNGRVTNERKVLTPDHFKRVIANIGRGKKGPVEEKQPWELGPAVDMQATGPIATVNQANMIEARQSPAYVPVKKMIADALENRAEKVMLDFTADAVALRYYVDGVWHAGNPKIHEKEQLNRQWGDQMLFVLKKLAALNPADRRSKQEGKLKIEYAGNKYDTILMSQGTQTGERAVITLLLVTKHIRSLEELGMREKQRDQLKEILGMGNTGVVAFCAMPGDGLTATWVAALRATDRLLRDFISIEDAGQKEPEIENVNAQRVNSAAGETIESVLPKVLLKMPEVLCVPNITSGAVLGVLTQKAEDDAKLGIVSLRAKEAADALLRLLALKPPMPQFAQQMRAVINQRLIRKLCDSCKQAIPLTPELSQRLGIPPGRVDHIYREYQPPTPEQLATMKKHEIPPTCPKCRGLGYFGRTAIYEFLVLDERVKQALIQQPKLEVIKQVARQAGNRSLQEEGIVLIALGVTSLPELQRVLKQ</sequence>
<gene>
    <name evidence="6" type="primary">gspE_2</name>
    <name evidence="6" type="ORF">ETAA8_48080</name>
</gene>
<evidence type="ECO:0000256" key="3">
    <source>
        <dbReference type="ARBA" id="ARBA00022840"/>
    </source>
</evidence>
<dbReference type="PANTHER" id="PTHR30258:SF2">
    <property type="entry name" value="COMG OPERON PROTEIN 1"/>
    <property type="match status" value="1"/>
</dbReference>
<evidence type="ECO:0000256" key="1">
    <source>
        <dbReference type="ARBA" id="ARBA00006611"/>
    </source>
</evidence>
<dbReference type="Pfam" id="PF00437">
    <property type="entry name" value="T2SSE"/>
    <property type="match status" value="1"/>
</dbReference>
<keyword evidence="4" id="KW-1133">Transmembrane helix</keyword>
<evidence type="ECO:0000313" key="7">
    <source>
        <dbReference type="Proteomes" id="UP000315017"/>
    </source>
</evidence>
<proteinExistence type="inferred from homology"/>
<dbReference type="EMBL" id="CP036274">
    <property type="protein sequence ID" value="QDU29693.1"/>
    <property type="molecule type" value="Genomic_DNA"/>
</dbReference>
<dbReference type="PANTHER" id="PTHR30258">
    <property type="entry name" value="TYPE II SECRETION SYSTEM PROTEIN GSPE-RELATED"/>
    <property type="match status" value="1"/>
</dbReference>
<dbReference type="RefSeq" id="WP_145093904.1">
    <property type="nucleotide sequence ID" value="NZ_CP036274.1"/>
</dbReference>
<dbReference type="KEGG" id="aagg:ETAA8_48080"/>
<dbReference type="OrthoDB" id="244550at2"/>
<evidence type="ECO:0000259" key="5">
    <source>
        <dbReference type="Pfam" id="PF00437"/>
    </source>
</evidence>
<dbReference type="SUPFAM" id="SSF52540">
    <property type="entry name" value="P-loop containing nucleoside triphosphate hydrolases"/>
    <property type="match status" value="1"/>
</dbReference>
<dbReference type="GO" id="GO:0005524">
    <property type="term" value="F:ATP binding"/>
    <property type="evidence" value="ECO:0007669"/>
    <property type="project" value="UniProtKB-KW"/>
</dbReference>
<dbReference type="InterPro" id="IPR027417">
    <property type="entry name" value="P-loop_NTPase"/>
</dbReference>
<dbReference type="Proteomes" id="UP000315017">
    <property type="component" value="Chromosome"/>
</dbReference>
<evidence type="ECO:0000313" key="6">
    <source>
        <dbReference type="EMBL" id="QDU29693.1"/>
    </source>
</evidence>
<feature type="domain" description="Bacterial type II secretion system protein E" evidence="5">
    <location>
        <begin position="199"/>
        <end position="602"/>
    </location>
</feature>
<keyword evidence="7" id="KW-1185">Reference proteome</keyword>
<keyword evidence="4" id="KW-0812">Transmembrane</keyword>
<accession>A0A517YHJ6</accession>
<feature type="transmembrane region" description="Helical" evidence="4">
    <location>
        <begin position="48"/>
        <end position="65"/>
    </location>
</feature>
<dbReference type="Gene3D" id="3.40.50.300">
    <property type="entry name" value="P-loop containing nucleotide triphosphate hydrolases"/>
    <property type="match status" value="1"/>
</dbReference>
<organism evidence="6 7">
    <name type="scientific">Anatilimnocola aggregata</name>
    <dbReference type="NCBI Taxonomy" id="2528021"/>
    <lineage>
        <taxon>Bacteria</taxon>
        <taxon>Pseudomonadati</taxon>
        <taxon>Planctomycetota</taxon>
        <taxon>Planctomycetia</taxon>
        <taxon>Pirellulales</taxon>
        <taxon>Pirellulaceae</taxon>
        <taxon>Anatilimnocola</taxon>
    </lineage>
</organism>
<dbReference type="AlphaFoldDB" id="A0A517YHJ6"/>
<evidence type="ECO:0000256" key="4">
    <source>
        <dbReference type="SAM" id="Phobius"/>
    </source>
</evidence>